<dbReference type="InterPro" id="IPR036155">
    <property type="entry name" value="Crypto/Photolyase_N_sf"/>
</dbReference>
<dbReference type="PANTHER" id="PTHR11455">
    <property type="entry name" value="CRYPTOCHROME"/>
    <property type="match status" value="1"/>
</dbReference>
<evidence type="ECO:0000256" key="1">
    <source>
        <dbReference type="ARBA" id="ARBA00001932"/>
    </source>
</evidence>
<evidence type="ECO:0000313" key="11">
    <source>
        <dbReference type="Proteomes" id="UP000267821"/>
    </source>
</evidence>
<dbReference type="GO" id="GO:0005634">
    <property type="term" value="C:nucleus"/>
    <property type="evidence" value="ECO:0007669"/>
    <property type="project" value="TreeGrafter"/>
</dbReference>
<dbReference type="InterPro" id="IPR018394">
    <property type="entry name" value="DNA_photolyase_1_CS_C"/>
</dbReference>
<evidence type="ECO:0000313" key="10">
    <source>
        <dbReference type="EMBL" id="RPB22890.1"/>
    </source>
</evidence>
<evidence type="ECO:0000256" key="5">
    <source>
        <dbReference type="ARBA" id="ARBA00022991"/>
    </source>
</evidence>
<proteinExistence type="inferred from homology"/>
<evidence type="ECO:0000259" key="9">
    <source>
        <dbReference type="PROSITE" id="PS51645"/>
    </source>
</evidence>
<keyword evidence="5" id="KW-0157">Chromophore</keyword>
<reference evidence="10 11" key="1">
    <citation type="journal article" date="2018" name="Nat. Ecol. Evol.">
        <title>Pezizomycetes genomes reveal the molecular basis of ectomycorrhizal truffle lifestyle.</title>
        <authorList>
            <person name="Murat C."/>
            <person name="Payen T."/>
            <person name="Noel B."/>
            <person name="Kuo A."/>
            <person name="Morin E."/>
            <person name="Chen J."/>
            <person name="Kohler A."/>
            <person name="Krizsan K."/>
            <person name="Balestrini R."/>
            <person name="Da Silva C."/>
            <person name="Montanini B."/>
            <person name="Hainaut M."/>
            <person name="Levati E."/>
            <person name="Barry K.W."/>
            <person name="Belfiori B."/>
            <person name="Cichocki N."/>
            <person name="Clum A."/>
            <person name="Dockter R.B."/>
            <person name="Fauchery L."/>
            <person name="Guy J."/>
            <person name="Iotti M."/>
            <person name="Le Tacon F."/>
            <person name="Lindquist E.A."/>
            <person name="Lipzen A."/>
            <person name="Malagnac F."/>
            <person name="Mello A."/>
            <person name="Molinier V."/>
            <person name="Miyauchi S."/>
            <person name="Poulain J."/>
            <person name="Riccioni C."/>
            <person name="Rubini A."/>
            <person name="Sitrit Y."/>
            <person name="Splivallo R."/>
            <person name="Traeger S."/>
            <person name="Wang M."/>
            <person name="Zifcakova L."/>
            <person name="Wipf D."/>
            <person name="Zambonelli A."/>
            <person name="Paolocci F."/>
            <person name="Nowrousian M."/>
            <person name="Ottonello S."/>
            <person name="Baldrian P."/>
            <person name="Spatafora J.W."/>
            <person name="Henrissat B."/>
            <person name="Nagy L.G."/>
            <person name="Aury J.M."/>
            <person name="Wincker P."/>
            <person name="Grigoriev I.V."/>
            <person name="Bonfante P."/>
            <person name="Martin F.M."/>
        </authorList>
    </citation>
    <scope>NUCLEOTIDE SEQUENCE [LARGE SCALE GENOMIC DNA]</scope>
    <source>
        <strain evidence="10 11">ATCC MYA-4762</strain>
    </source>
</reference>
<dbReference type="InterPro" id="IPR006050">
    <property type="entry name" value="DNA_photolyase_N"/>
</dbReference>
<dbReference type="SUPFAM" id="SSF48173">
    <property type="entry name" value="Cryptochrome/photolyase FAD-binding domain"/>
    <property type="match status" value="1"/>
</dbReference>
<dbReference type="InterPro" id="IPR014729">
    <property type="entry name" value="Rossmann-like_a/b/a_fold"/>
</dbReference>
<evidence type="ECO:0000256" key="2">
    <source>
        <dbReference type="ARBA" id="ARBA00005862"/>
    </source>
</evidence>
<dbReference type="GO" id="GO:0003904">
    <property type="term" value="F:deoxyribodipyrimidine photo-lyase activity"/>
    <property type="evidence" value="ECO:0007669"/>
    <property type="project" value="TreeGrafter"/>
</dbReference>
<comment type="cofactor">
    <cofactor evidence="1">
        <name>(6R)-5,10-methylene-5,6,7,8-tetrahydrofolate</name>
        <dbReference type="ChEBI" id="CHEBI:15636"/>
    </cofactor>
</comment>
<name>A0A3N4LJ21_9PEZI</name>
<dbReference type="PROSITE" id="PS00691">
    <property type="entry name" value="DNA_PHOTOLYASES_1_2"/>
    <property type="match status" value="1"/>
</dbReference>
<dbReference type="Pfam" id="PF00875">
    <property type="entry name" value="DNA_photolyase"/>
    <property type="match status" value="1"/>
</dbReference>
<feature type="domain" description="Photolyase/cryptochrome alpha/beta" evidence="9">
    <location>
        <begin position="118"/>
        <end position="255"/>
    </location>
</feature>
<dbReference type="PROSITE" id="PS51645">
    <property type="entry name" value="PHR_CRY_ALPHA_BETA"/>
    <property type="match status" value="1"/>
</dbReference>
<evidence type="ECO:0000256" key="6">
    <source>
        <dbReference type="PIRSR" id="PIRSR602081-1"/>
    </source>
</evidence>
<dbReference type="GO" id="GO:0003677">
    <property type="term" value="F:DNA binding"/>
    <property type="evidence" value="ECO:0007669"/>
    <property type="project" value="TreeGrafter"/>
</dbReference>
<dbReference type="GO" id="GO:0005737">
    <property type="term" value="C:cytoplasm"/>
    <property type="evidence" value="ECO:0007669"/>
    <property type="project" value="TreeGrafter"/>
</dbReference>
<gene>
    <name evidence="10" type="ORF">L211DRAFT_788036</name>
</gene>
<dbReference type="InterPro" id="IPR002081">
    <property type="entry name" value="Cryptochrome/DNA_photolyase_1"/>
</dbReference>
<dbReference type="GO" id="GO:0071949">
    <property type="term" value="F:FAD binding"/>
    <property type="evidence" value="ECO:0007669"/>
    <property type="project" value="TreeGrafter"/>
</dbReference>
<keyword evidence="11" id="KW-1185">Reference proteome</keyword>
<dbReference type="GO" id="GO:0032922">
    <property type="term" value="P:circadian regulation of gene expression"/>
    <property type="evidence" value="ECO:0007669"/>
    <property type="project" value="TreeGrafter"/>
</dbReference>
<dbReference type="FunFam" id="1.10.579.10:FF:000003">
    <property type="entry name" value="Deoxyribodipyrimidine photo-lyase"/>
    <property type="match status" value="1"/>
</dbReference>
<dbReference type="Proteomes" id="UP000267821">
    <property type="component" value="Unassembled WGS sequence"/>
</dbReference>
<dbReference type="STRING" id="1051890.A0A3N4LJ21"/>
<dbReference type="Gene3D" id="3.40.50.620">
    <property type="entry name" value="HUPs"/>
    <property type="match status" value="1"/>
</dbReference>
<feature type="binding site" evidence="6">
    <location>
        <position position="411"/>
    </location>
    <ligand>
        <name>FAD</name>
        <dbReference type="ChEBI" id="CHEBI:57692"/>
    </ligand>
</feature>
<dbReference type="EMBL" id="ML121549">
    <property type="protein sequence ID" value="RPB22890.1"/>
    <property type="molecule type" value="Genomic_DNA"/>
</dbReference>
<evidence type="ECO:0000256" key="8">
    <source>
        <dbReference type="SAM" id="MobiDB-lite"/>
    </source>
</evidence>
<feature type="binding site" evidence="6">
    <location>
        <begin position="371"/>
        <end position="375"/>
    </location>
    <ligand>
        <name>FAD</name>
        <dbReference type="ChEBI" id="CHEBI:57692"/>
    </ligand>
</feature>
<keyword evidence="4 6" id="KW-0274">FAD</keyword>
<sequence length="617" mass="70817">MPKSNAPYAKAKNTSDYNVPDVPLASKSTRIPEATENIKSEHNRTGVGPELQGGIPRYHYPKLSTKEDEIVMRKYYPAEMSNERVEMYKSGQLPKPFDQLEQALSSTSTARSEIPVRNAVVHWFRGDLRVSDNTALHMAYEKTKSKGVSLISLFLVSPEDYEAHIKSPARVDFILRTLEVLREDLDNLNIPLWVEVVEDRKNMGKKVMQLMEKWNASHIFGNMEYEVDELRRDARIVNMALQKNIDFTVVHDSVIAPPGALLTKGTGKPFMVFTPWFKAWVTYLHENPNYLEVFPPPTPNPKETRIYYRDLFDCPIPPCPEGKRLNPKEVEYVRSTWPPGEKEALARLQKFLNEKVMAYKDQRDFPSGNGTSVLSVHFAAGTLSSRTAVNMARELLGNGTLNTGNKGIACWISEVGWREFYRNILVDFPWVCMTKPFKVQYSNIPWQYNDAHFEAWCTGRTGYPIVDAAMRQLASMKYMHNRTRMIVASFLAKDLCLDWRKGERFFMEHLIDGDFASNNGGWGWSSSSGCDPQPYFKIFNPLLQSEKFDPEGDYIRKWVPELKHVKGKAIHAPFDRLDRKEWAKIEALGYPKPIVKHVEAKGRAMEMYKKGLGREKP</sequence>
<dbReference type="PRINTS" id="PR00147">
    <property type="entry name" value="DNAPHOTLYASE"/>
</dbReference>
<evidence type="ECO:0000256" key="4">
    <source>
        <dbReference type="ARBA" id="ARBA00022827"/>
    </source>
</evidence>
<dbReference type="GO" id="GO:0006139">
    <property type="term" value="P:nucleobase-containing compound metabolic process"/>
    <property type="evidence" value="ECO:0007669"/>
    <property type="project" value="UniProtKB-ARBA"/>
</dbReference>
<keyword evidence="3 6" id="KW-0285">Flavoprotein</keyword>
<dbReference type="FunCoup" id="A0A3N4LJ21">
    <property type="interactions" value="321"/>
</dbReference>
<feature type="region of interest" description="Disordered" evidence="8">
    <location>
        <begin position="1"/>
        <end position="31"/>
    </location>
</feature>
<dbReference type="Gene3D" id="1.10.579.10">
    <property type="entry name" value="DNA Cyclobutane Dipyrimidine Photolyase, subunit A, domain 3"/>
    <property type="match status" value="1"/>
</dbReference>
<dbReference type="InParanoid" id="A0A3N4LJ21"/>
<dbReference type="SUPFAM" id="SSF52425">
    <property type="entry name" value="Cryptochrome/photolyase, N-terminal domain"/>
    <property type="match status" value="1"/>
</dbReference>
<accession>A0A3N4LJ21</accession>
<dbReference type="GO" id="GO:0006950">
    <property type="term" value="P:response to stress"/>
    <property type="evidence" value="ECO:0007669"/>
    <property type="project" value="UniProtKB-ARBA"/>
</dbReference>
<feature type="binding site" evidence="6">
    <location>
        <begin position="414"/>
        <end position="421"/>
    </location>
    <ligand>
        <name>FAD</name>
        <dbReference type="ChEBI" id="CHEBI:57692"/>
    </ligand>
</feature>
<dbReference type="PROSITE" id="PS00394">
    <property type="entry name" value="DNA_PHOTOLYASES_1_1"/>
    <property type="match status" value="1"/>
</dbReference>
<evidence type="ECO:0000256" key="7">
    <source>
        <dbReference type="PIRSR" id="PIRSR602081-2"/>
    </source>
</evidence>
<dbReference type="AlphaFoldDB" id="A0A3N4LJ21"/>
<feature type="binding site" evidence="6">
    <location>
        <begin position="512"/>
        <end position="514"/>
    </location>
    <ligand>
        <name>FAD</name>
        <dbReference type="ChEBI" id="CHEBI:57692"/>
    </ligand>
</feature>
<dbReference type="InterPro" id="IPR005101">
    <property type="entry name" value="Cryptochr/Photolyase_FAD-bd"/>
</dbReference>
<dbReference type="OrthoDB" id="435881at2759"/>
<comment type="cofactor">
    <cofactor evidence="6">
        <name>FAD</name>
        <dbReference type="ChEBI" id="CHEBI:57692"/>
    </cofactor>
    <text evidence="6">Binds 1 FAD per subunit.</text>
</comment>
<keyword evidence="10" id="KW-0456">Lyase</keyword>
<feature type="site" description="Electron transfer via tryptophanyl radical" evidence="7">
    <location>
        <position position="446"/>
    </location>
</feature>
<feature type="site" description="Electron transfer via tryptophanyl radical" evidence="7">
    <location>
        <position position="522"/>
    </location>
</feature>
<comment type="similarity">
    <text evidence="2">Belongs to the DNA photolyase class-1 family.</text>
</comment>
<dbReference type="PANTHER" id="PTHR11455:SF18">
    <property type="entry name" value="SI:CH1073-390K14.1"/>
    <property type="match status" value="1"/>
</dbReference>
<dbReference type="Pfam" id="PF03441">
    <property type="entry name" value="FAD_binding_7"/>
    <property type="match status" value="1"/>
</dbReference>
<organism evidence="10 11">
    <name type="scientific">Terfezia boudieri ATCC MYA-4762</name>
    <dbReference type="NCBI Taxonomy" id="1051890"/>
    <lineage>
        <taxon>Eukaryota</taxon>
        <taxon>Fungi</taxon>
        <taxon>Dikarya</taxon>
        <taxon>Ascomycota</taxon>
        <taxon>Pezizomycotina</taxon>
        <taxon>Pezizomycetes</taxon>
        <taxon>Pezizales</taxon>
        <taxon>Pezizaceae</taxon>
        <taxon>Terfezia</taxon>
    </lineage>
</organism>
<dbReference type="GO" id="GO:0043153">
    <property type="term" value="P:entrainment of circadian clock by photoperiod"/>
    <property type="evidence" value="ECO:0007669"/>
    <property type="project" value="TreeGrafter"/>
</dbReference>
<dbReference type="Gene3D" id="1.25.40.80">
    <property type="match status" value="1"/>
</dbReference>
<protein>
    <submittedName>
        <fullName evidence="10">Photolyase</fullName>
    </submittedName>
</protein>
<dbReference type="InterPro" id="IPR036134">
    <property type="entry name" value="Crypto/Photolyase_FAD-like_sf"/>
</dbReference>
<evidence type="ECO:0000256" key="3">
    <source>
        <dbReference type="ARBA" id="ARBA00022630"/>
    </source>
</evidence>
<feature type="binding site" evidence="6">
    <location>
        <position position="359"/>
    </location>
    <ligand>
        <name>FAD</name>
        <dbReference type="ChEBI" id="CHEBI:57692"/>
    </ligand>
</feature>
<feature type="site" description="Electron transfer via tryptophanyl radical" evidence="7">
    <location>
        <position position="499"/>
    </location>
</feature>